<dbReference type="InterPro" id="IPR000014">
    <property type="entry name" value="PAS"/>
</dbReference>
<keyword evidence="3" id="KW-0067">ATP-binding</keyword>
<keyword evidence="6" id="KW-0804">Transcription</keyword>
<dbReference type="Gene3D" id="3.40.50.300">
    <property type="entry name" value="P-loop containing nucleotide triphosphate hydrolases"/>
    <property type="match status" value="1"/>
</dbReference>
<evidence type="ECO:0000256" key="7">
    <source>
        <dbReference type="ARBA" id="ARBA00029500"/>
    </source>
</evidence>
<name>A0A2K8N9G1_9BACL</name>
<evidence type="ECO:0000256" key="8">
    <source>
        <dbReference type="SAM" id="Coils"/>
    </source>
</evidence>
<dbReference type="InterPro" id="IPR025662">
    <property type="entry name" value="Sigma_54_int_dom_ATP-bd_1"/>
</dbReference>
<dbReference type="InterPro" id="IPR027417">
    <property type="entry name" value="P-loop_NTPase"/>
</dbReference>
<dbReference type="InterPro" id="IPR025943">
    <property type="entry name" value="Sigma_54_int_dom_ATP-bd_2"/>
</dbReference>
<dbReference type="GO" id="GO:0003677">
    <property type="term" value="F:DNA binding"/>
    <property type="evidence" value="ECO:0007669"/>
    <property type="project" value="UniProtKB-KW"/>
</dbReference>
<dbReference type="InterPro" id="IPR003593">
    <property type="entry name" value="AAA+_ATPase"/>
</dbReference>
<evidence type="ECO:0000256" key="3">
    <source>
        <dbReference type="ARBA" id="ARBA00022840"/>
    </source>
</evidence>
<dbReference type="Proteomes" id="UP000231932">
    <property type="component" value="Chromosome"/>
</dbReference>
<dbReference type="Pfam" id="PF00158">
    <property type="entry name" value="Sigma54_activat"/>
    <property type="match status" value="1"/>
</dbReference>
<keyword evidence="5" id="KW-0238">DNA-binding</keyword>
<dbReference type="CDD" id="cd00009">
    <property type="entry name" value="AAA"/>
    <property type="match status" value="1"/>
</dbReference>
<evidence type="ECO:0000259" key="9">
    <source>
        <dbReference type="PROSITE" id="PS50045"/>
    </source>
</evidence>
<evidence type="ECO:0000256" key="1">
    <source>
        <dbReference type="ARBA" id="ARBA00022741"/>
    </source>
</evidence>
<dbReference type="Pfam" id="PF25601">
    <property type="entry name" value="AAA_lid_14"/>
    <property type="match status" value="1"/>
</dbReference>
<dbReference type="PANTHER" id="PTHR32071">
    <property type="entry name" value="TRANSCRIPTIONAL REGULATORY PROTEIN"/>
    <property type="match status" value="1"/>
</dbReference>
<dbReference type="PROSITE" id="PS50112">
    <property type="entry name" value="PAS"/>
    <property type="match status" value="1"/>
</dbReference>
<keyword evidence="4" id="KW-0805">Transcription regulation</keyword>
<evidence type="ECO:0000313" key="13">
    <source>
        <dbReference type="Proteomes" id="UP000231932"/>
    </source>
</evidence>
<dbReference type="InterPro" id="IPR058031">
    <property type="entry name" value="AAA_lid_NorR"/>
</dbReference>
<dbReference type="InterPro" id="IPR035965">
    <property type="entry name" value="PAS-like_dom_sf"/>
</dbReference>
<dbReference type="InterPro" id="IPR000700">
    <property type="entry name" value="PAS-assoc_C"/>
</dbReference>
<dbReference type="Gene3D" id="3.30.450.20">
    <property type="entry name" value="PAS domain"/>
    <property type="match status" value="1"/>
</dbReference>
<dbReference type="AlphaFoldDB" id="A0A2K8N9G1"/>
<dbReference type="OrthoDB" id="9762199at2"/>
<dbReference type="Gene3D" id="1.10.8.60">
    <property type="match status" value="1"/>
</dbReference>
<gene>
    <name evidence="12" type="ORF">CVV65_14510</name>
</gene>
<feature type="coiled-coil region" evidence="8">
    <location>
        <begin position="246"/>
        <end position="280"/>
    </location>
</feature>
<keyword evidence="13" id="KW-1185">Reference proteome</keyword>
<feature type="domain" description="PAC" evidence="11">
    <location>
        <begin position="210"/>
        <end position="262"/>
    </location>
</feature>
<dbReference type="Gene3D" id="1.10.10.60">
    <property type="entry name" value="Homeodomain-like"/>
    <property type="match status" value="1"/>
</dbReference>
<organism evidence="12 13">
    <name type="scientific">Kyrpidia spormannii</name>
    <dbReference type="NCBI Taxonomy" id="2055160"/>
    <lineage>
        <taxon>Bacteria</taxon>
        <taxon>Bacillati</taxon>
        <taxon>Bacillota</taxon>
        <taxon>Bacilli</taxon>
        <taxon>Bacillales</taxon>
        <taxon>Alicyclobacillaceae</taxon>
        <taxon>Kyrpidia</taxon>
    </lineage>
</organism>
<dbReference type="EMBL" id="CP024955">
    <property type="protein sequence ID" value="ATY85988.1"/>
    <property type="molecule type" value="Genomic_DNA"/>
</dbReference>
<evidence type="ECO:0000259" key="10">
    <source>
        <dbReference type="PROSITE" id="PS50112"/>
    </source>
</evidence>
<evidence type="ECO:0000259" key="11">
    <source>
        <dbReference type="PROSITE" id="PS50113"/>
    </source>
</evidence>
<protein>
    <recommendedName>
        <fullName evidence="7">HTH-type transcriptional regulatory protein TyrR</fullName>
    </recommendedName>
</protein>
<dbReference type="GO" id="GO:0006355">
    <property type="term" value="P:regulation of DNA-templated transcription"/>
    <property type="evidence" value="ECO:0007669"/>
    <property type="project" value="InterPro"/>
</dbReference>
<dbReference type="InterPro" id="IPR002078">
    <property type="entry name" value="Sigma_54_int"/>
</dbReference>
<feature type="domain" description="PAS" evidence="10">
    <location>
        <begin position="143"/>
        <end position="194"/>
    </location>
</feature>
<dbReference type="InterPro" id="IPR030828">
    <property type="entry name" value="HTH_TyrR"/>
</dbReference>
<dbReference type="PROSITE" id="PS50113">
    <property type="entry name" value="PAC"/>
    <property type="match status" value="1"/>
</dbReference>
<evidence type="ECO:0000256" key="2">
    <source>
        <dbReference type="ARBA" id="ARBA00022797"/>
    </source>
</evidence>
<evidence type="ECO:0000256" key="5">
    <source>
        <dbReference type="ARBA" id="ARBA00023125"/>
    </source>
</evidence>
<dbReference type="Pfam" id="PF18024">
    <property type="entry name" value="HTH_50"/>
    <property type="match status" value="1"/>
</dbReference>
<dbReference type="KEGG" id="kyr:CVV65_14510"/>
<dbReference type="SUPFAM" id="SSF46689">
    <property type="entry name" value="Homeodomain-like"/>
    <property type="match status" value="1"/>
</dbReference>
<evidence type="ECO:0000313" key="12">
    <source>
        <dbReference type="EMBL" id="ATY85988.1"/>
    </source>
</evidence>
<dbReference type="PROSITE" id="PS00675">
    <property type="entry name" value="SIGMA54_INTERACT_1"/>
    <property type="match status" value="1"/>
</dbReference>
<dbReference type="SMART" id="SM00091">
    <property type="entry name" value="PAS"/>
    <property type="match status" value="2"/>
</dbReference>
<dbReference type="NCBIfam" id="TIGR00229">
    <property type="entry name" value="sensory_box"/>
    <property type="match status" value="1"/>
</dbReference>
<evidence type="ECO:0000256" key="6">
    <source>
        <dbReference type="ARBA" id="ARBA00023163"/>
    </source>
</evidence>
<keyword evidence="1" id="KW-0547">Nucleotide-binding</keyword>
<evidence type="ECO:0000256" key="4">
    <source>
        <dbReference type="ARBA" id="ARBA00023015"/>
    </source>
</evidence>
<dbReference type="SUPFAM" id="SSF52540">
    <property type="entry name" value="P-loop containing nucleoside triphosphate hydrolases"/>
    <property type="match status" value="1"/>
</dbReference>
<dbReference type="FunFam" id="3.40.50.300:FF:000006">
    <property type="entry name" value="DNA-binding transcriptional regulator NtrC"/>
    <property type="match status" value="1"/>
</dbReference>
<proteinExistence type="predicted"/>
<reference evidence="13" key="1">
    <citation type="submission" date="2017-11" db="EMBL/GenBank/DDBJ databases">
        <title>Complete Genome Sequence of Kyrpidia sp. Strain EA-1, a thermophilic, hydrogen-oxidizing Bacterium, isolated from the Azores.</title>
        <authorList>
            <person name="Reiner J.E."/>
            <person name="Lapp C.J."/>
            <person name="Bunk B."/>
            <person name="Gescher J."/>
        </authorList>
    </citation>
    <scope>NUCLEOTIDE SEQUENCE [LARGE SCALE GENOMIC DNA]</scope>
    <source>
        <strain evidence="13">EA-1</strain>
    </source>
</reference>
<dbReference type="GO" id="GO:0005524">
    <property type="term" value="F:ATP binding"/>
    <property type="evidence" value="ECO:0007669"/>
    <property type="project" value="UniProtKB-KW"/>
</dbReference>
<keyword evidence="8" id="KW-0175">Coiled coil</keyword>
<dbReference type="PANTHER" id="PTHR32071:SF57">
    <property type="entry name" value="C4-DICARBOXYLATE TRANSPORT TRANSCRIPTIONAL REGULATORY PROTEIN DCTD"/>
    <property type="match status" value="1"/>
</dbReference>
<keyword evidence="2" id="KW-0058">Aromatic hydrocarbons catabolism</keyword>
<sequence>MQRRTRTRVYLQICNELGVLQRGERATVQFADLFSRLPIGLVVVDLNGNVHYVNEKSIQLFAGLASQKSNKKPIQEIMTSTIIKSIKTEKPNVCMTTTDNGHSVYLLEIPFEADHLTKLGLIIMLDAEQVEYLISHSKIYLDLSQDLDTIMNLVGDLVTITDGNGIVLRVNAACEKVMGVKESDFVGRPATILEEQGIIDHSSTVNVLRSGVRGIMTQTTRSGRRLLVSSFPLYNDLGDLVKVVNISRDITEREELLDQIEELRNTIRHYQMEIDRLNRANADTPIMKSQIMQDIMDLIFRIADVDSTVLILGETGVGKEVIARTIHNLSSRKDKPFVAINCGSIPESLIESELFGYERGAFTGGNREGKLGLIAAANNGTLFLDEIGELPLHMQAKLLRVLQEKQLRPIGAVKEIKINVRFIAATNRNLEEMVKQGLFREDLFYRLNVISIVVPSLKERPEDIPYLMEYFLSVYNQKYGRKVQFHPDVMPYFLTYPWPGNIRELQNIVERLVVTCSEPLIRPERLPDKLRHYDGPEEGAANKSLKELVEEFERNIIHNAMQRYKTMKEVSEHLKVDVSTISRKARKYGIRHGSSNL</sequence>
<dbReference type="InterPro" id="IPR009057">
    <property type="entry name" value="Homeodomain-like_sf"/>
</dbReference>
<dbReference type="PROSITE" id="PS50045">
    <property type="entry name" value="SIGMA54_INTERACT_4"/>
    <property type="match status" value="1"/>
</dbReference>
<dbReference type="PROSITE" id="PS00688">
    <property type="entry name" value="SIGMA54_INTERACT_3"/>
    <property type="match status" value="1"/>
</dbReference>
<dbReference type="InterPro" id="IPR025944">
    <property type="entry name" value="Sigma_54_int_dom_CS"/>
</dbReference>
<dbReference type="SUPFAM" id="SSF55785">
    <property type="entry name" value="PYP-like sensor domain (PAS domain)"/>
    <property type="match status" value="1"/>
</dbReference>
<accession>A0A2K8N9G1</accession>
<dbReference type="PROSITE" id="PS00676">
    <property type="entry name" value="SIGMA54_INTERACT_2"/>
    <property type="match status" value="1"/>
</dbReference>
<feature type="domain" description="Sigma-54 factor interaction" evidence="9">
    <location>
        <begin position="285"/>
        <end position="514"/>
    </location>
</feature>
<dbReference type="CDD" id="cd00130">
    <property type="entry name" value="PAS"/>
    <property type="match status" value="1"/>
</dbReference>
<dbReference type="SMART" id="SM00382">
    <property type="entry name" value="AAA"/>
    <property type="match status" value="1"/>
</dbReference>
<dbReference type="Pfam" id="PF13426">
    <property type="entry name" value="PAS_9"/>
    <property type="match status" value="1"/>
</dbReference>